<organism evidence="3 4">
    <name type="scientific">Novosphingobium album</name>
    <name type="common">ex Hu et al. 2023</name>
    <dbReference type="NCBI Taxonomy" id="2930093"/>
    <lineage>
        <taxon>Bacteria</taxon>
        <taxon>Pseudomonadati</taxon>
        <taxon>Pseudomonadota</taxon>
        <taxon>Alphaproteobacteria</taxon>
        <taxon>Sphingomonadales</taxon>
        <taxon>Sphingomonadaceae</taxon>
        <taxon>Novosphingobium</taxon>
    </lineage>
</organism>
<dbReference type="CDD" id="cd01184">
    <property type="entry name" value="INT_C_like_1"/>
    <property type="match status" value="1"/>
</dbReference>
<dbReference type="SUPFAM" id="SSF56349">
    <property type="entry name" value="DNA breaking-rejoining enzymes"/>
    <property type="match status" value="1"/>
</dbReference>
<dbReference type="EMBL" id="JALHLE010000035">
    <property type="protein sequence ID" value="MCJ2180523.1"/>
    <property type="molecule type" value="Genomic_DNA"/>
</dbReference>
<accession>A0ABT0B664</accession>
<dbReference type="InterPro" id="IPR013762">
    <property type="entry name" value="Integrase-like_cat_sf"/>
</dbReference>
<dbReference type="InterPro" id="IPR011010">
    <property type="entry name" value="DNA_brk_join_enz"/>
</dbReference>
<proteinExistence type="predicted"/>
<evidence type="ECO:0000313" key="3">
    <source>
        <dbReference type="EMBL" id="MCJ2180523.1"/>
    </source>
</evidence>
<dbReference type="Proteomes" id="UP001162880">
    <property type="component" value="Unassembled WGS sequence"/>
</dbReference>
<keyword evidence="1" id="KW-0238">DNA-binding</keyword>
<evidence type="ECO:0000256" key="2">
    <source>
        <dbReference type="ARBA" id="ARBA00023172"/>
    </source>
</evidence>
<keyword evidence="4" id="KW-1185">Reference proteome</keyword>
<evidence type="ECO:0000256" key="1">
    <source>
        <dbReference type="ARBA" id="ARBA00023125"/>
    </source>
</evidence>
<dbReference type="InterPro" id="IPR010998">
    <property type="entry name" value="Integrase_recombinase_N"/>
</dbReference>
<name>A0ABT0B664_9SPHN</name>
<keyword evidence="2" id="KW-0233">DNA recombination</keyword>
<protein>
    <submittedName>
        <fullName evidence="3">Phage integrase SAM-like domain-containing protein</fullName>
    </submittedName>
</protein>
<dbReference type="Gene3D" id="1.10.150.130">
    <property type="match status" value="1"/>
</dbReference>
<dbReference type="Gene3D" id="1.10.443.10">
    <property type="entry name" value="Intergrase catalytic core"/>
    <property type="match status" value="1"/>
</dbReference>
<evidence type="ECO:0000313" key="4">
    <source>
        <dbReference type="Proteomes" id="UP001162880"/>
    </source>
</evidence>
<reference evidence="3" key="1">
    <citation type="submission" date="2022-03" db="EMBL/GenBank/DDBJ databases">
        <title>Identification of a novel bacterium isolated from mangrove sediments.</title>
        <authorList>
            <person name="Pan X."/>
        </authorList>
    </citation>
    <scope>NUCLEOTIDE SEQUENCE</scope>
    <source>
        <strain evidence="3">B2580</strain>
    </source>
</reference>
<comment type="caution">
    <text evidence="3">The sequence shown here is derived from an EMBL/GenBank/DDBJ whole genome shotgun (WGS) entry which is preliminary data.</text>
</comment>
<gene>
    <name evidence="3" type="ORF">MTR64_18280</name>
</gene>
<sequence>MFEAKRREIGSGFNADLLAENSVGTTVSKTMHKRSNPSSISNVRAIPGVREPEVNAGPTLAEIYDRYLKDPTKRRSDRTILAHHTTRRVVEDFFGASTPISDLNREGCRKLLETLRWLPVNYSKKCGQLSVREAAGLARQDAGIRTINATNLNAYMARFATMLNWAVSEEYVTRNPARGLQWAETVHPQDRRKPFELWQLQRIFSAPIYTGCRDEQNGYAIPGSVIASGARYWVPLIGLFSGMRLNEVCQLDVTDVRLIEGVPCFVITEESLSGARDKSLKTKTSARIVPIHPRLLDLGIMAFVEGKRRSGSLKLFDDLPPGAKGFRSVAFSRWFSRFLVSVGADAPRTCYHSFRHGFRDAGRNALIDRDITLTLGGWITGGSQSEAADAYGSGYRPQILLEAISAIKFSGLDLSHL</sequence>